<dbReference type="GO" id="GO:0009001">
    <property type="term" value="F:serine O-acetyltransferase activity"/>
    <property type="evidence" value="ECO:0007669"/>
    <property type="project" value="InterPro"/>
</dbReference>
<feature type="domain" description="Serine acetyltransferase N-terminal" evidence="1">
    <location>
        <begin position="29"/>
        <end position="111"/>
    </location>
</feature>
<protein>
    <recommendedName>
        <fullName evidence="1">Serine acetyltransferase N-terminal domain-containing protein</fullName>
    </recommendedName>
</protein>
<sequence length="112" mass="12759">MITTATSTKTLHNRSLLEDLHRYAEVDDIWIKIRQEAKFDIGREPIISVYYHASIVSQQSLEAALANTLLVKLISLNLLSDTVFDLFNNVLEEHPEIVELVKQNCFFTLIAG</sequence>
<accession>A0A8X7WKK5</accession>
<dbReference type="GO" id="GO:0006535">
    <property type="term" value="P:cysteine biosynthetic process from serine"/>
    <property type="evidence" value="ECO:0007669"/>
    <property type="project" value="InterPro"/>
</dbReference>
<comment type="caution">
    <text evidence="2">The sequence shown here is derived from an EMBL/GenBank/DDBJ whole genome shotgun (WGS) entry which is preliminary data.</text>
</comment>
<keyword evidence="3" id="KW-1185">Reference proteome</keyword>
<dbReference type="PANTHER" id="PTHR42811">
    <property type="entry name" value="SERINE ACETYLTRANSFERASE"/>
    <property type="match status" value="1"/>
</dbReference>
<dbReference type="InterPro" id="IPR010493">
    <property type="entry name" value="Ser_AcTrfase_N"/>
</dbReference>
<dbReference type="Pfam" id="PF06426">
    <property type="entry name" value="SATase_N"/>
    <property type="match status" value="1"/>
</dbReference>
<dbReference type="EMBL" id="JAAMPC010000001">
    <property type="protein sequence ID" value="KAG2331459.1"/>
    <property type="molecule type" value="Genomic_DNA"/>
</dbReference>
<gene>
    <name evidence="2" type="ORF">Bca52824_002639</name>
</gene>
<evidence type="ECO:0000259" key="1">
    <source>
        <dbReference type="SMART" id="SM00971"/>
    </source>
</evidence>
<evidence type="ECO:0000313" key="2">
    <source>
        <dbReference type="EMBL" id="KAG2331459.1"/>
    </source>
</evidence>
<name>A0A8X7WKK5_BRACI</name>
<dbReference type="Gene3D" id="1.10.3130.10">
    <property type="entry name" value="serine acetyltransferase, domain 1"/>
    <property type="match status" value="1"/>
</dbReference>
<reference evidence="2 3" key="1">
    <citation type="submission" date="2020-02" db="EMBL/GenBank/DDBJ databases">
        <authorList>
            <person name="Ma Q."/>
            <person name="Huang Y."/>
            <person name="Song X."/>
            <person name="Pei D."/>
        </authorList>
    </citation>
    <scope>NUCLEOTIDE SEQUENCE [LARGE SCALE GENOMIC DNA]</scope>
    <source>
        <strain evidence="2">Sxm20200214</strain>
        <tissue evidence="2">Leaf</tissue>
    </source>
</reference>
<evidence type="ECO:0000313" key="3">
    <source>
        <dbReference type="Proteomes" id="UP000886595"/>
    </source>
</evidence>
<organism evidence="2 3">
    <name type="scientific">Brassica carinata</name>
    <name type="common">Ethiopian mustard</name>
    <name type="synonym">Abyssinian cabbage</name>
    <dbReference type="NCBI Taxonomy" id="52824"/>
    <lineage>
        <taxon>Eukaryota</taxon>
        <taxon>Viridiplantae</taxon>
        <taxon>Streptophyta</taxon>
        <taxon>Embryophyta</taxon>
        <taxon>Tracheophyta</taxon>
        <taxon>Spermatophyta</taxon>
        <taxon>Magnoliopsida</taxon>
        <taxon>eudicotyledons</taxon>
        <taxon>Gunneridae</taxon>
        <taxon>Pentapetalae</taxon>
        <taxon>rosids</taxon>
        <taxon>malvids</taxon>
        <taxon>Brassicales</taxon>
        <taxon>Brassicaceae</taxon>
        <taxon>Brassiceae</taxon>
        <taxon>Brassica</taxon>
    </lineage>
</organism>
<dbReference type="InterPro" id="IPR042122">
    <property type="entry name" value="Ser_AcTrfase_N_sf"/>
</dbReference>
<dbReference type="AlphaFoldDB" id="A0A8X7WKK5"/>
<dbReference type="SMART" id="SM00971">
    <property type="entry name" value="SATase_N"/>
    <property type="match status" value="1"/>
</dbReference>
<dbReference type="Proteomes" id="UP000886595">
    <property type="component" value="Unassembled WGS sequence"/>
</dbReference>
<dbReference type="GO" id="GO:0005737">
    <property type="term" value="C:cytoplasm"/>
    <property type="evidence" value="ECO:0007669"/>
    <property type="project" value="InterPro"/>
</dbReference>
<proteinExistence type="predicted"/>
<dbReference type="OrthoDB" id="25818at2759"/>